<dbReference type="Proteomes" id="UP000662939">
    <property type="component" value="Chromosome"/>
</dbReference>
<protein>
    <submittedName>
        <fullName evidence="1">Uncharacterized protein</fullName>
    </submittedName>
</protein>
<sequence length="135" mass="15037">MTLAVTVLIVVTTFWGSDDFFPFAPFRMYAYSNSADGTVNSARLEAINVEGERVVLTHDLIGMRRGEFEGQLPRFREDPADLELIAVAFASANPQEPSLVRIDLIVRHYQLHGGRPTGERTDIVEATWSVGEAVR</sequence>
<dbReference type="AlphaFoldDB" id="A0A895XYX6"/>
<dbReference type="KEGG" id="nav:JQS30_07950"/>
<accession>A0A895XYX6</accession>
<keyword evidence="2" id="KW-1185">Reference proteome</keyword>
<organism evidence="1 2">
    <name type="scientific">Natronoglycomyces albus</name>
    <dbReference type="NCBI Taxonomy" id="2811108"/>
    <lineage>
        <taxon>Bacteria</taxon>
        <taxon>Bacillati</taxon>
        <taxon>Actinomycetota</taxon>
        <taxon>Actinomycetes</taxon>
        <taxon>Glycomycetales</taxon>
        <taxon>Glycomycetaceae</taxon>
        <taxon>Natronoglycomyces</taxon>
    </lineage>
</organism>
<evidence type="ECO:0000313" key="1">
    <source>
        <dbReference type="EMBL" id="QSB06808.1"/>
    </source>
</evidence>
<proteinExistence type="predicted"/>
<evidence type="ECO:0000313" key="2">
    <source>
        <dbReference type="Proteomes" id="UP000662939"/>
    </source>
</evidence>
<gene>
    <name evidence="1" type="ORF">JQS30_07950</name>
</gene>
<reference evidence="1" key="1">
    <citation type="submission" date="2021-02" db="EMBL/GenBank/DDBJ databases">
        <title>Natronoglycomyces albus gen. nov., sp. nov, a haloalkaliphilic actinobacterium from a soda solonchak soil.</title>
        <authorList>
            <person name="Sorokin D.Y."/>
            <person name="Khijniak T.V."/>
            <person name="Zakharycheva A.P."/>
            <person name="Boueva O.V."/>
            <person name="Ariskina E.V."/>
            <person name="Hahnke R.L."/>
            <person name="Bunk B."/>
            <person name="Sproer C."/>
            <person name="Schumann P."/>
            <person name="Evtushenko L.I."/>
            <person name="Kublanov I.V."/>
        </authorList>
    </citation>
    <scope>NUCLEOTIDE SEQUENCE</scope>
    <source>
        <strain evidence="1">DSM 106290</strain>
    </source>
</reference>
<name>A0A895XYX6_9ACTN</name>
<dbReference type="RefSeq" id="WP_213172815.1">
    <property type="nucleotide sequence ID" value="NZ_CP070496.1"/>
</dbReference>
<dbReference type="EMBL" id="CP070496">
    <property type="protein sequence ID" value="QSB06808.1"/>
    <property type="molecule type" value="Genomic_DNA"/>
</dbReference>